<organism evidence="6 7">
    <name type="scientific">Albidovulum marisflavi</name>
    <dbReference type="NCBI Taxonomy" id="2984159"/>
    <lineage>
        <taxon>Bacteria</taxon>
        <taxon>Pseudomonadati</taxon>
        <taxon>Pseudomonadota</taxon>
        <taxon>Alphaproteobacteria</taxon>
        <taxon>Rhodobacterales</taxon>
        <taxon>Paracoccaceae</taxon>
        <taxon>Albidovulum</taxon>
    </lineage>
</organism>
<dbReference type="HAMAP" id="MF_00688">
    <property type="entry name" value="Leu_Phe_trans"/>
    <property type="match status" value="1"/>
</dbReference>
<name>A0ABT2ZF08_9RHOB</name>
<protein>
    <recommendedName>
        <fullName evidence="4">Leucyl/phenylalanyl-tRNA--protein transferase</fullName>
        <ecNumber evidence="4">2.3.2.6</ecNumber>
    </recommendedName>
    <alternativeName>
        <fullName evidence="4">L/F-transferase</fullName>
    </alternativeName>
    <alternativeName>
        <fullName evidence="4">Leucyltransferase</fullName>
    </alternativeName>
    <alternativeName>
        <fullName evidence="4">Phenyalanyltransferase</fullName>
    </alternativeName>
</protein>
<comment type="catalytic activity">
    <reaction evidence="4">
        <text>N-terminal L-arginyl-[protein] + L-leucyl-tRNA(Leu) = N-terminal L-leucyl-L-arginyl-[protein] + tRNA(Leu) + H(+)</text>
        <dbReference type="Rhea" id="RHEA:50416"/>
        <dbReference type="Rhea" id="RHEA-COMP:9613"/>
        <dbReference type="Rhea" id="RHEA-COMP:9622"/>
        <dbReference type="Rhea" id="RHEA-COMP:12672"/>
        <dbReference type="Rhea" id="RHEA-COMP:12673"/>
        <dbReference type="ChEBI" id="CHEBI:15378"/>
        <dbReference type="ChEBI" id="CHEBI:64719"/>
        <dbReference type="ChEBI" id="CHEBI:78442"/>
        <dbReference type="ChEBI" id="CHEBI:78494"/>
        <dbReference type="ChEBI" id="CHEBI:133044"/>
        <dbReference type="EC" id="2.3.2.6"/>
    </reaction>
</comment>
<keyword evidence="2 4" id="KW-0808">Transferase</keyword>
<accession>A0ABT2ZF08</accession>
<dbReference type="Gene3D" id="3.40.630.70">
    <property type="entry name" value="Leucyl/phenylalanyl-tRNA-protein transferase, C-terminal domain"/>
    <property type="match status" value="1"/>
</dbReference>
<dbReference type="SUPFAM" id="SSF55729">
    <property type="entry name" value="Acyl-CoA N-acyltransferases (Nat)"/>
    <property type="match status" value="1"/>
</dbReference>
<sequence length="213" mass="23733">MLTAEMMLSGYARGIFPMAEGRNADTLHWVDPRFRGIFPLERFHVSRTLCRQILRADYEIRTDTAFREVVGACANRPETWINAELIQLYDELFKAGHAHSLEVWQKGALAGGVFGITLGRAYFGESMFSARTGGSKIALAYLVDRLVNAGFTLFDTQFLTPHLASMGAVEISRSDYRRRLGRALVGEADFAAPRTPQPSELVAGIRQRSTQTS</sequence>
<comment type="catalytic activity">
    <reaction evidence="4">
        <text>L-phenylalanyl-tRNA(Phe) + an N-terminal L-alpha-aminoacyl-[protein] = an N-terminal L-phenylalanyl-L-alpha-aminoacyl-[protein] + tRNA(Phe)</text>
        <dbReference type="Rhea" id="RHEA:43632"/>
        <dbReference type="Rhea" id="RHEA-COMP:9668"/>
        <dbReference type="Rhea" id="RHEA-COMP:9699"/>
        <dbReference type="Rhea" id="RHEA-COMP:10636"/>
        <dbReference type="Rhea" id="RHEA-COMP:10637"/>
        <dbReference type="ChEBI" id="CHEBI:78442"/>
        <dbReference type="ChEBI" id="CHEBI:78531"/>
        <dbReference type="ChEBI" id="CHEBI:78597"/>
        <dbReference type="ChEBI" id="CHEBI:83561"/>
        <dbReference type="EC" id="2.3.2.6"/>
    </reaction>
</comment>
<dbReference type="InterPro" id="IPR004616">
    <property type="entry name" value="Leu/Phe-tRNA_Trfase"/>
</dbReference>
<dbReference type="EMBL" id="JAOWKY010000003">
    <property type="protein sequence ID" value="MCV2869676.1"/>
    <property type="molecule type" value="Genomic_DNA"/>
</dbReference>
<gene>
    <name evidence="4 6" type="primary">aat</name>
    <name evidence="6" type="ORF">OEW28_13660</name>
</gene>
<evidence type="ECO:0000256" key="3">
    <source>
        <dbReference type="ARBA" id="ARBA00023315"/>
    </source>
</evidence>
<dbReference type="GO" id="GO:0008914">
    <property type="term" value="F:leucyl-tRNA--protein transferase activity"/>
    <property type="evidence" value="ECO:0007669"/>
    <property type="project" value="UniProtKB-EC"/>
</dbReference>
<dbReference type="EC" id="2.3.2.6" evidence="4"/>
<dbReference type="Pfam" id="PF03588">
    <property type="entry name" value="Leu_Phe_trans"/>
    <property type="match status" value="1"/>
</dbReference>
<evidence type="ECO:0000313" key="6">
    <source>
        <dbReference type="EMBL" id="MCV2869676.1"/>
    </source>
</evidence>
<keyword evidence="1 4" id="KW-0963">Cytoplasm</keyword>
<dbReference type="Proteomes" id="UP001652542">
    <property type="component" value="Unassembled WGS sequence"/>
</dbReference>
<reference evidence="6 7" key="1">
    <citation type="submission" date="2022-10" db="EMBL/GenBank/DDBJ databases">
        <title>Defluviimonas sp. nov., isolated from ocean surface water.</title>
        <authorList>
            <person name="He W."/>
            <person name="Wang L."/>
            <person name="Zhang D.-F."/>
        </authorList>
    </citation>
    <scope>NUCLEOTIDE SEQUENCE [LARGE SCALE GENOMIC DNA]</scope>
    <source>
        <strain evidence="6 7">WL0002</strain>
    </source>
</reference>
<dbReference type="PANTHER" id="PTHR30098:SF2">
    <property type="entry name" value="LEUCYL_PHENYLALANYL-TRNA--PROTEIN TRANSFERASE"/>
    <property type="match status" value="1"/>
</dbReference>
<evidence type="ECO:0000256" key="4">
    <source>
        <dbReference type="HAMAP-Rule" id="MF_00688"/>
    </source>
</evidence>
<dbReference type="InterPro" id="IPR016181">
    <property type="entry name" value="Acyl_CoA_acyltransferase"/>
</dbReference>
<comment type="subcellular location">
    <subcellularLocation>
        <location evidence="4">Cytoplasm</location>
    </subcellularLocation>
</comment>
<feature type="region of interest" description="Disordered" evidence="5">
    <location>
        <begin position="194"/>
        <end position="213"/>
    </location>
</feature>
<evidence type="ECO:0000256" key="2">
    <source>
        <dbReference type="ARBA" id="ARBA00022679"/>
    </source>
</evidence>
<dbReference type="NCBIfam" id="TIGR00667">
    <property type="entry name" value="aat"/>
    <property type="match status" value="1"/>
</dbReference>
<evidence type="ECO:0000256" key="5">
    <source>
        <dbReference type="SAM" id="MobiDB-lite"/>
    </source>
</evidence>
<comment type="caution">
    <text evidence="6">The sequence shown here is derived from an EMBL/GenBank/DDBJ whole genome shotgun (WGS) entry which is preliminary data.</text>
</comment>
<evidence type="ECO:0000256" key="1">
    <source>
        <dbReference type="ARBA" id="ARBA00022490"/>
    </source>
</evidence>
<comment type="function">
    <text evidence="4">Functions in the N-end rule pathway of protein degradation where it conjugates Leu, Phe and, less efficiently, Met from aminoacyl-tRNAs to the N-termini of proteins containing an N-terminal arginine or lysine.</text>
</comment>
<dbReference type="PANTHER" id="PTHR30098">
    <property type="entry name" value="LEUCYL/PHENYLALANYL-TRNA--PROTEIN TRANSFERASE"/>
    <property type="match status" value="1"/>
</dbReference>
<comment type="catalytic activity">
    <reaction evidence="4">
        <text>N-terminal L-lysyl-[protein] + L-leucyl-tRNA(Leu) = N-terminal L-leucyl-L-lysyl-[protein] + tRNA(Leu) + H(+)</text>
        <dbReference type="Rhea" id="RHEA:12340"/>
        <dbReference type="Rhea" id="RHEA-COMP:9613"/>
        <dbReference type="Rhea" id="RHEA-COMP:9622"/>
        <dbReference type="Rhea" id="RHEA-COMP:12670"/>
        <dbReference type="Rhea" id="RHEA-COMP:12671"/>
        <dbReference type="ChEBI" id="CHEBI:15378"/>
        <dbReference type="ChEBI" id="CHEBI:65249"/>
        <dbReference type="ChEBI" id="CHEBI:78442"/>
        <dbReference type="ChEBI" id="CHEBI:78494"/>
        <dbReference type="ChEBI" id="CHEBI:133043"/>
        <dbReference type="EC" id="2.3.2.6"/>
    </reaction>
</comment>
<comment type="similarity">
    <text evidence="4">Belongs to the L/F-transferase family.</text>
</comment>
<dbReference type="InterPro" id="IPR042203">
    <property type="entry name" value="Leu/Phe-tRNA_Trfase_C"/>
</dbReference>
<proteinExistence type="inferred from homology"/>
<dbReference type="RefSeq" id="WP_263735323.1">
    <property type="nucleotide sequence ID" value="NZ_JAOWKY010000003.1"/>
</dbReference>
<keyword evidence="7" id="KW-1185">Reference proteome</keyword>
<evidence type="ECO:0000313" key="7">
    <source>
        <dbReference type="Proteomes" id="UP001652542"/>
    </source>
</evidence>
<keyword evidence="3 4" id="KW-0012">Acyltransferase</keyword>